<accession>A0A0P0Z0M1</accession>
<dbReference type="AlphaFoldDB" id="A0A0P0Z0M1"/>
<sequence>MSSEIGSQEVRALAALAVEYWKICRAFERLIASAPESQHNRLNSQARYAGERLTAILSENGMAVVDFDERAFEVGLAATAVNADDFHSDDDLVVERTLEPAVIFGTTPIATGKVFLRKAH</sequence>
<dbReference type="RefSeq" id="WP_062228475.1">
    <property type="nucleotide sequence ID" value="NZ_BBWR01000012.1"/>
</dbReference>
<reference evidence="1" key="1">
    <citation type="journal article" date="2015" name="Proc. Natl. Acad. Sci. U.S.A.">
        <title>Bacterial clade with the ribosomal RNA operon on a small plasmid rather than the chromosome.</title>
        <authorList>
            <person name="Anda M."/>
            <person name="Ohtsubo Y."/>
            <person name="Okubo T."/>
            <person name="Sugawara M."/>
            <person name="Nagata Y."/>
            <person name="Tsuda M."/>
            <person name="Minamisawa K."/>
            <person name="Mitsui H."/>
        </authorList>
    </citation>
    <scope>NUCLEOTIDE SEQUENCE</scope>
    <source>
        <strain evidence="1">JCM 14755</strain>
    </source>
</reference>
<dbReference type="OrthoDB" id="8421593at2"/>
<evidence type="ECO:0008006" key="2">
    <source>
        <dbReference type="Google" id="ProtNLM"/>
    </source>
</evidence>
<organism evidence="1">
    <name type="scientific">Aureimonas frigidaquae</name>
    <dbReference type="NCBI Taxonomy" id="424757"/>
    <lineage>
        <taxon>Bacteria</taxon>
        <taxon>Pseudomonadati</taxon>
        <taxon>Pseudomonadota</taxon>
        <taxon>Alphaproteobacteria</taxon>
        <taxon>Hyphomicrobiales</taxon>
        <taxon>Aurantimonadaceae</taxon>
        <taxon>Aureimonas</taxon>
    </lineage>
</organism>
<evidence type="ECO:0000313" key="1">
    <source>
        <dbReference type="EMBL" id="BAT27418.1"/>
    </source>
</evidence>
<dbReference type="EMBL" id="LC066375">
    <property type="protein sequence ID" value="BAT27418.1"/>
    <property type="molecule type" value="Genomic_DNA"/>
</dbReference>
<protein>
    <recommendedName>
        <fullName evidence="2">Nucleotide exchange factor GrpE</fullName>
    </recommendedName>
</protein>
<proteinExistence type="predicted"/>
<name>A0A0P0Z0M1_9HYPH</name>